<organism evidence="2">
    <name type="scientific">Arundo donax</name>
    <name type="common">Giant reed</name>
    <name type="synonym">Donax arundinaceus</name>
    <dbReference type="NCBI Taxonomy" id="35708"/>
    <lineage>
        <taxon>Eukaryota</taxon>
        <taxon>Viridiplantae</taxon>
        <taxon>Streptophyta</taxon>
        <taxon>Embryophyta</taxon>
        <taxon>Tracheophyta</taxon>
        <taxon>Spermatophyta</taxon>
        <taxon>Magnoliopsida</taxon>
        <taxon>Liliopsida</taxon>
        <taxon>Poales</taxon>
        <taxon>Poaceae</taxon>
        <taxon>PACMAD clade</taxon>
        <taxon>Arundinoideae</taxon>
        <taxon>Arundineae</taxon>
        <taxon>Arundo</taxon>
    </lineage>
</organism>
<evidence type="ECO:0000256" key="1">
    <source>
        <dbReference type="SAM" id="MobiDB-lite"/>
    </source>
</evidence>
<reference evidence="2" key="1">
    <citation type="submission" date="2014-09" db="EMBL/GenBank/DDBJ databases">
        <authorList>
            <person name="Magalhaes I.L.F."/>
            <person name="Oliveira U."/>
            <person name="Santos F.R."/>
            <person name="Vidigal T.H.D.A."/>
            <person name="Brescovit A.D."/>
            <person name="Santos A.J."/>
        </authorList>
    </citation>
    <scope>NUCLEOTIDE SEQUENCE</scope>
    <source>
        <tissue evidence="2">Shoot tissue taken approximately 20 cm above the soil surface</tissue>
    </source>
</reference>
<accession>A0A0A9EYW9</accession>
<name>A0A0A9EYW9_ARUDO</name>
<reference evidence="2" key="2">
    <citation type="journal article" date="2015" name="Data Brief">
        <title>Shoot transcriptome of the giant reed, Arundo donax.</title>
        <authorList>
            <person name="Barrero R.A."/>
            <person name="Guerrero F.D."/>
            <person name="Moolhuijzen P."/>
            <person name="Goolsby J.A."/>
            <person name="Tidwell J."/>
            <person name="Bellgard S.E."/>
            <person name="Bellgard M.I."/>
        </authorList>
    </citation>
    <scope>NUCLEOTIDE SEQUENCE</scope>
    <source>
        <tissue evidence="2">Shoot tissue taken approximately 20 cm above the soil surface</tissue>
    </source>
</reference>
<evidence type="ECO:0000313" key="2">
    <source>
        <dbReference type="EMBL" id="JAE04144.1"/>
    </source>
</evidence>
<sequence>MAAAMPPVSELESPKLNTTGRAPGRQLNPPAAAASADTDNASAATARSTACAADIDDHGVVGA</sequence>
<feature type="compositionally biased region" description="Low complexity" evidence="1">
    <location>
        <begin position="31"/>
        <end position="53"/>
    </location>
</feature>
<protein>
    <submittedName>
        <fullName evidence="2">Uncharacterized protein</fullName>
    </submittedName>
</protein>
<feature type="region of interest" description="Disordered" evidence="1">
    <location>
        <begin position="1"/>
        <end position="63"/>
    </location>
</feature>
<dbReference type="AlphaFoldDB" id="A0A0A9EYW9"/>
<proteinExistence type="predicted"/>
<dbReference type="EMBL" id="GBRH01193752">
    <property type="protein sequence ID" value="JAE04144.1"/>
    <property type="molecule type" value="Transcribed_RNA"/>
</dbReference>